<sequence>MRHYHFYLEHSCSLFTGFVHLTEFSPEILVASPELKKLNDENINEYKNMSLRIPVKAGQQIGTAWSFGLLGVVTVDLNVTNKGYLKPQTYKSENWRVHSVPLFDYLVESLKSQVFAKNPKVAEPRGGKIDFDIDGKIVGSWFEEGTGGFRDDTKEPKQCGNFPCPYWDGHLALVYDYIDPTQLRVSVGHDWGLSGRTPFGVKGNRVDFKDIGISDQLVKYELVALRDVTREKGYDSQTALITVSDESRVVGTMLVQMVENQKIKVEIFSGKTKDQVANFTSRVRIYTR</sequence>
<evidence type="ECO:0000313" key="1">
    <source>
        <dbReference type="EMBL" id="OGY32801.1"/>
    </source>
</evidence>
<dbReference type="AlphaFoldDB" id="A0A1G1WZ11"/>
<reference evidence="1 2" key="1">
    <citation type="journal article" date="2016" name="Nat. Commun.">
        <title>Thousands of microbial genomes shed light on interconnected biogeochemical processes in an aquifer system.</title>
        <authorList>
            <person name="Anantharaman K."/>
            <person name="Brown C.T."/>
            <person name="Hug L.A."/>
            <person name="Sharon I."/>
            <person name="Castelle C.J."/>
            <person name="Probst A.J."/>
            <person name="Thomas B.C."/>
            <person name="Singh A."/>
            <person name="Wilkins M.J."/>
            <person name="Karaoz U."/>
            <person name="Brodie E.L."/>
            <person name="Williams K.H."/>
            <person name="Hubbard S.S."/>
            <person name="Banfield J.F."/>
        </authorList>
    </citation>
    <scope>NUCLEOTIDE SEQUENCE [LARGE SCALE GENOMIC DNA]</scope>
</reference>
<dbReference type="EMBL" id="MHDB01000005">
    <property type="protein sequence ID" value="OGY32801.1"/>
    <property type="molecule type" value="Genomic_DNA"/>
</dbReference>
<comment type="caution">
    <text evidence="1">The sequence shown here is derived from an EMBL/GenBank/DDBJ whole genome shotgun (WGS) entry which is preliminary data.</text>
</comment>
<dbReference type="Proteomes" id="UP000177718">
    <property type="component" value="Unassembled WGS sequence"/>
</dbReference>
<protein>
    <submittedName>
        <fullName evidence="1">Uncharacterized protein</fullName>
    </submittedName>
</protein>
<organism evidence="1 2">
    <name type="scientific">Candidatus Woykebacteria bacterium RIFCSPLOWO2_01_FULL_43_14</name>
    <dbReference type="NCBI Taxonomy" id="1802605"/>
    <lineage>
        <taxon>Bacteria</taxon>
        <taxon>Candidatus Woykeibacteriota</taxon>
    </lineage>
</organism>
<name>A0A1G1WZ11_9BACT</name>
<evidence type="ECO:0000313" key="2">
    <source>
        <dbReference type="Proteomes" id="UP000177718"/>
    </source>
</evidence>
<accession>A0A1G1WZ11</accession>
<proteinExistence type="predicted"/>
<gene>
    <name evidence="1" type="ORF">A3A61_03355</name>
</gene>